<evidence type="ECO:0000256" key="1">
    <source>
        <dbReference type="SAM" id="MobiDB-lite"/>
    </source>
</evidence>
<dbReference type="Proteomes" id="UP000762676">
    <property type="component" value="Unassembled WGS sequence"/>
</dbReference>
<keyword evidence="3" id="KW-1185">Reference proteome</keyword>
<gene>
    <name evidence="2" type="ORF">ElyMa_006741200</name>
</gene>
<name>A0AAV4IYG4_9GAST</name>
<dbReference type="AlphaFoldDB" id="A0AAV4IYG4"/>
<evidence type="ECO:0000313" key="2">
    <source>
        <dbReference type="EMBL" id="GFS14242.1"/>
    </source>
</evidence>
<sequence length="122" mass="13345">MALHFATAGVAGSPCQEHKEHPGYRDFRRKQQIPAVPGLHGNKTGGIYPQFQKNARYPEGSSSSEMAGFGRGQVSKEKVPALAVLSLRFTTEHDETSLVILSLVTETNDLPPMRRSRDGLVV</sequence>
<feature type="region of interest" description="Disordered" evidence="1">
    <location>
        <begin position="1"/>
        <end position="72"/>
    </location>
</feature>
<comment type="caution">
    <text evidence="2">The sequence shown here is derived from an EMBL/GenBank/DDBJ whole genome shotgun (WGS) entry which is preliminary data.</text>
</comment>
<feature type="compositionally biased region" description="Basic and acidic residues" evidence="1">
    <location>
        <begin position="16"/>
        <end position="26"/>
    </location>
</feature>
<organism evidence="2 3">
    <name type="scientific">Elysia marginata</name>
    <dbReference type="NCBI Taxonomy" id="1093978"/>
    <lineage>
        <taxon>Eukaryota</taxon>
        <taxon>Metazoa</taxon>
        <taxon>Spiralia</taxon>
        <taxon>Lophotrochozoa</taxon>
        <taxon>Mollusca</taxon>
        <taxon>Gastropoda</taxon>
        <taxon>Heterobranchia</taxon>
        <taxon>Euthyneura</taxon>
        <taxon>Panpulmonata</taxon>
        <taxon>Sacoglossa</taxon>
        <taxon>Placobranchoidea</taxon>
        <taxon>Plakobranchidae</taxon>
        <taxon>Elysia</taxon>
    </lineage>
</organism>
<reference evidence="2 3" key="1">
    <citation type="journal article" date="2021" name="Elife">
        <title>Chloroplast acquisition without the gene transfer in kleptoplastic sea slugs, Plakobranchus ocellatus.</title>
        <authorList>
            <person name="Maeda T."/>
            <person name="Takahashi S."/>
            <person name="Yoshida T."/>
            <person name="Shimamura S."/>
            <person name="Takaki Y."/>
            <person name="Nagai Y."/>
            <person name="Toyoda A."/>
            <person name="Suzuki Y."/>
            <person name="Arimoto A."/>
            <person name="Ishii H."/>
            <person name="Satoh N."/>
            <person name="Nishiyama T."/>
            <person name="Hasebe M."/>
            <person name="Maruyama T."/>
            <person name="Minagawa J."/>
            <person name="Obokata J."/>
            <person name="Shigenobu S."/>
        </authorList>
    </citation>
    <scope>NUCLEOTIDE SEQUENCE [LARGE SCALE GENOMIC DNA]</scope>
</reference>
<protein>
    <submittedName>
        <fullName evidence="2">Uncharacterized protein</fullName>
    </submittedName>
</protein>
<evidence type="ECO:0000313" key="3">
    <source>
        <dbReference type="Proteomes" id="UP000762676"/>
    </source>
</evidence>
<dbReference type="EMBL" id="BMAT01013505">
    <property type="protein sequence ID" value="GFS14242.1"/>
    <property type="molecule type" value="Genomic_DNA"/>
</dbReference>
<proteinExistence type="predicted"/>
<accession>A0AAV4IYG4</accession>